<protein>
    <submittedName>
        <fullName evidence="3">S-adenosylhomocysteine deaminase</fullName>
        <ecNumber evidence="3">3.5.4.28</ecNumber>
    </submittedName>
</protein>
<dbReference type="PANTHER" id="PTHR43794:SF11">
    <property type="entry name" value="AMIDOHYDROLASE-RELATED DOMAIN-CONTAINING PROTEIN"/>
    <property type="match status" value="1"/>
</dbReference>
<dbReference type="SUPFAM" id="SSF51338">
    <property type="entry name" value="Composite domain of metallo-dependent hydrolases"/>
    <property type="match status" value="2"/>
</dbReference>
<dbReference type="EMBL" id="CP003179">
    <property type="protein sequence ID" value="AEW03655.1"/>
    <property type="molecule type" value="Genomic_DNA"/>
</dbReference>
<dbReference type="PANTHER" id="PTHR43794">
    <property type="entry name" value="AMINOHYDROLASE SSNA-RELATED"/>
    <property type="match status" value="1"/>
</dbReference>
<name>G8TVL6_SULAD</name>
<evidence type="ECO:0000259" key="2">
    <source>
        <dbReference type="Pfam" id="PF01979"/>
    </source>
</evidence>
<keyword evidence="4" id="KW-1185">Reference proteome</keyword>
<gene>
    <name evidence="3" type="ordered locus">Sulac_0082</name>
</gene>
<dbReference type="Pfam" id="PF01979">
    <property type="entry name" value="Amidohydro_1"/>
    <property type="match status" value="1"/>
</dbReference>
<reference evidence="3 4" key="2">
    <citation type="journal article" date="2012" name="Stand. Genomic Sci.">
        <title>Complete genome sequence of the moderately thermophilic mineral-sulfide-oxidizing firmicute Sulfobacillus acidophilus type strain (NAL(T)).</title>
        <authorList>
            <person name="Anderson I."/>
            <person name="Chertkov O."/>
            <person name="Chen A."/>
            <person name="Saunders E."/>
            <person name="Lapidus A."/>
            <person name="Nolan M."/>
            <person name="Lucas S."/>
            <person name="Hammon N."/>
            <person name="Deshpande S."/>
            <person name="Cheng J.F."/>
            <person name="Han C."/>
            <person name="Tapia R."/>
            <person name="Goodwin L.A."/>
            <person name="Pitluck S."/>
            <person name="Liolios K."/>
            <person name="Pagani I."/>
            <person name="Ivanova N."/>
            <person name="Mikhailova N."/>
            <person name="Pati A."/>
            <person name="Palaniappan K."/>
            <person name="Land M."/>
            <person name="Pan C."/>
            <person name="Rohde M."/>
            <person name="Pukall R."/>
            <person name="Goker M."/>
            <person name="Detter J.C."/>
            <person name="Woyke T."/>
            <person name="Bristow J."/>
            <person name="Eisen J.A."/>
            <person name="Markowitz V."/>
            <person name="Hugenholtz P."/>
            <person name="Kyrpides N.C."/>
            <person name="Klenk H.P."/>
            <person name="Mavromatis K."/>
        </authorList>
    </citation>
    <scope>NUCLEOTIDE SEQUENCE [LARGE SCALE GENOMIC DNA]</scope>
    <source>
        <strain evidence="4">ATCC 700253 / DSM 10332 / NAL</strain>
    </source>
</reference>
<dbReference type="Gene3D" id="3.20.20.140">
    <property type="entry name" value="Metal-dependent hydrolases"/>
    <property type="match status" value="1"/>
</dbReference>
<dbReference type="InterPro" id="IPR032466">
    <property type="entry name" value="Metal_Hydrolase"/>
</dbReference>
<accession>G8TVL6</accession>
<dbReference type="AlphaFoldDB" id="G8TVL6"/>
<dbReference type="PATRIC" id="fig|679936.5.peg.89"/>
<dbReference type="InterPro" id="IPR011059">
    <property type="entry name" value="Metal-dep_hydrolase_composite"/>
</dbReference>
<dbReference type="GO" id="GO:0050270">
    <property type="term" value="F:S-adenosylhomocysteine deaminase activity"/>
    <property type="evidence" value="ECO:0007669"/>
    <property type="project" value="UniProtKB-EC"/>
</dbReference>
<keyword evidence="1 3" id="KW-0378">Hydrolase</keyword>
<evidence type="ECO:0000313" key="4">
    <source>
        <dbReference type="Proteomes" id="UP000005439"/>
    </source>
</evidence>
<dbReference type="InterPro" id="IPR006680">
    <property type="entry name" value="Amidohydro-rel"/>
</dbReference>
<dbReference type="STRING" id="679936.Sulac_0082"/>
<dbReference type="Gene3D" id="2.30.40.10">
    <property type="entry name" value="Urease, subunit C, domain 1"/>
    <property type="match status" value="1"/>
</dbReference>
<evidence type="ECO:0000256" key="1">
    <source>
        <dbReference type="ARBA" id="ARBA00022801"/>
    </source>
</evidence>
<proteinExistence type="predicted"/>
<evidence type="ECO:0000313" key="3">
    <source>
        <dbReference type="EMBL" id="AEW03655.1"/>
    </source>
</evidence>
<dbReference type="HOGENOM" id="CLU_012358_1_0_9"/>
<dbReference type="SUPFAM" id="SSF51556">
    <property type="entry name" value="Metallo-dependent hydrolases"/>
    <property type="match status" value="1"/>
</dbReference>
<dbReference type="CDD" id="cd01298">
    <property type="entry name" value="ATZ_TRZ_like"/>
    <property type="match status" value="1"/>
</dbReference>
<reference evidence="4" key="1">
    <citation type="submission" date="2011-12" db="EMBL/GenBank/DDBJ databases">
        <title>The complete genome of chromosome of Sulfobacillus acidophilus DSM 10332.</title>
        <authorList>
            <person name="Lucas S."/>
            <person name="Han J."/>
            <person name="Lapidus A."/>
            <person name="Bruce D."/>
            <person name="Goodwin L."/>
            <person name="Pitluck S."/>
            <person name="Peters L."/>
            <person name="Kyrpides N."/>
            <person name="Mavromatis K."/>
            <person name="Ivanova N."/>
            <person name="Mikhailova N."/>
            <person name="Chertkov O."/>
            <person name="Saunders E."/>
            <person name="Detter J.C."/>
            <person name="Tapia R."/>
            <person name="Han C."/>
            <person name="Land M."/>
            <person name="Hauser L."/>
            <person name="Markowitz V."/>
            <person name="Cheng J.-F."/>
            <person name="Hugenholtz P."/>
            <person name="Woyke T."/>
            <person name="Wu D."/>
            <person name="Pukall R."/>
            <person name="Gehrich-Schroeter G."/>
            <person name="Schneider S."/>
            <person name="Klenk H.-P."/>
            <person name="Eisen J.A."/>
        </authorList>
    </citation>
    <scope>NUCLEOTIDE SEQUENCE [LARGE SCALE GENOMIC DNA]</scope>
    <source>
        <strain evidence="4">ATCC 700253 / DSM 10332 / NAL</strain>
    </source>
</reference>
<dbReference type="EC" id="3.5.4.28" evidence="3"/>
<feature type="domain" description="Amidohydrolase-related" evidence="2">
    <location>
        <begin position="56"/>
        <end position="415"/>
    </location>
</feature>
<organism evidence="3 4">
    <name type="scientific">Sulfobacillus acidophilus (strain ATCC 700253 / DSM 10332 / NAL)</name>
    <dbReference type="NCBI Taxonomy" id="679936"/>
    <lineage>
        <taxon>Bacteria</taxon>
        <taxon>Bacillati</taxon>
        <taxon>Bacillota</taxon>
        <taxon>Clostridia</taxon>
        <taxon>Eubacteriales</taxon>
        <taxon>Clostridiales Family XVII. Incertae Sedis</taxon>
        <taxon>Sulfobacillus</taxon>
    </lineage>
</organism>
<sequence length="441" mass="48332">MLKRYDAAYLWDGETLYPDGSLVIDETAGRIVDAGDRARLLRDYGPLPAIGWSHHLVMPGTVNLHAHSFQHLVRGRGVDQPFLAWRDDALYRISPRLDPEAVYLGAALAFMDMLKSGITTVADFFYVHGDGLDNDRAVIQAARDTGIRLVFARTFYDWDGAPAAYRESIEDAVSRTRRLAAEVQGDPRVTVHPAPHSLHGASDAMIQAAVRLAEELDTPFHIHVAEEPFEVDEVRARTGLTPVAQLAHLGALSERTIAVHLVWLTPDDITRLGDAGASWAYCPSSNMFLADGIAPWTGLRQAGVPAGLGTDGGCSNNRSSIFEEMRMAALLHKVANLDATRVDWRTVLDMGTRAGADILRLPAGRIAPGRLADFIAVDLTHVSLTPWTPDTLMANLVYAMQPDAVTHVVVGGRPVVEAGRWLTLSWSSLQADVTRWVRQWS</sequence>
<dbReference type="Proteomes" id="UP000005439">
    <property type="component" value="Chromosome"/>
</dbReference>
<dbReference type="InterPro" id="IPR050287">
    <property type="entry name" value="MTA/SAH_deaminase"/>
</dbReference>
<dbReference type="KEGG" id="sap:Sulac_0082"/>